<evidence type="ECO:0000313" key="1">
    <source>
        <dbReference type="EMBL" id="SKC95302.1"/>
    </source>
</evidence>
<accession>A0A1T5N484</accession>
<gene>
    <name evidence="1" type="ORF">SAMN05660461_0332</name>
</gene>
<reference evidence="1 2" key="1">
    <citation type="submission" date="2017-02" db="EMBL/GenBank/DDBJ databases">
        <authorList>
            <person name="Peterson S.W."/>
        </authorList>
    </citation>
    <scope>NUCLEOTIDE SEQUENCE [LARGE SCALE GENOMIC DNA]</scope>
    <source>
        <strain evidence="1 2">DSM 18108</strain>
    </source>
</reference>
<dbReference type="Proteomes" id="UP000190166">
    <property type="component" value="Unassembled WGS sequence"/>
</dbReference>
<keyword evidence="2" id="KW-1185">Reference proteome</keyword>
<organism evidence="1 2">
    <name type="scientific">Chitinophaga ginsengisegetis</name>
    <dbReference type="NCBI Taxonomy" id="393003"/>
    <lineage>
        <taxon>Bacteria</taxon>
        <taxon>Pseudomonadati</taxon>
        <taxon>Bacteroidota</taxon>
        <taxon>Chitinophagia</taxon>
        <taxon>Chitinophagales</taxon>
        <taxon>Chitinophagaceae</taxon>
        <taxon>Chitinophaga</taxon>
    </lineage>
</organism>
<protein>
    <submittedName>
        <fullName evidence="1">Uncharacterized protein</fullName>
    </submittedName>
</protein>
<proteinExistence type="predicted"/>
<dbReference type="STRING" id="393003.SAMN05660461_0332"/>
<sequence>MDHPYINKIFLSTFLFLLCLSSTGQRVKNPTLISGRYQKVNGKELLFLNDNKTFLCIRNQVQKPDVIVPLCDTLAKGFWEQRAGFVILKNSNDFNKMDYAIEESEMSSGDSVYFKIILPEEDALNYSNFKFSIITSPLTGQFIEAGKPEFAISKKSWGDVTFGLVIRNIAPGSDYGTKSYHRIYFNVFEDYRPRNSRFNLFTITIKNFNQCFYEAMDIGGEVIGIESNGLFWRGNTYRKVK</sequence>
<dbReference type="EMBL" id="FUZZ01000001">
    <property type="protein sequence ID" value="SKC95302.1"/>
    <property type="molecule type" value="Genomic_DNA"/>
</dbReference>
<name>A0A1T5N484_9BACT</name>
<dbReference type="AlphaFoldDB" id="A0A1T5N484"/>
<evidence type="ECO:0000313" key="2">
    <source>
        <dbReference type="Proteomes" id="UP000190166"/>
    </source>
</evidence>